<dbReference type="Proteomes" id="UP000176867">
    <property type="component" value="Unassembled WGS sequence"/>
</dbReference>
<name>A0A1F6G4V6_9BACT</name>
<accession>A0A1F6G4V6</accession>
<dbReference type="AlphaFoldDB" id="A0A1F6G4V6"/>
<organism evidence="1 2">
    <name type="scientific">Candidatus Kaiserbacteria bacterium RIFOXYD1_FULL_47_14</name>
    <dbReference type="NCBI Taxonomy" id="1798533"/>
    <lineage>
        <taxon>Bacteria</taxon>
        <taxon>Candidatus Kaiseribacteriota</taxon>
    </lineage>
</organism>
<dbReference type="STRING" id="1798533.A2609_02540"/>
<evidence type="ECO:0000313" key="1">
    <source>
        <dbReference type="EMBL" id="OGG93136.1"/>
    </source>
</evidence>
<dbReference type="InterPro" id="IPR036388">
    <property type="entry name" value="WH-like_DNA-bd_sf"/>
</dbReference>
<gene>
    <name evidence="1" type="ORF">A2609_02540</name>
</gene>
<reference evidence="1 2" key="1">
    <citation type="journal article" date="2016" name="Nat. Commun.">
        <title>Thousands of microbial genomes shed light on interconnected biogeochemical processes in an aquifer system.</title>
        <authorList>
            <person name="Anantharaman K."/>
            <person name="Brown C.T."/>
            <person name="Hug L.A."/>
            <person name="Sharon I."/>
            <person name="Castelle C.J."/>
            <person name="Probst A.J."/>
            <person name="Thomas B.C."/>
            <person name="Singh A."/>
            <person name="Wilkins M.J."/>
            <person name="Karaoz U."/>
            <person name="Brodie E.L."/>
            <person name="Williams K.H."/>
            <person name="Hubbard S.S."/>
            <person name="Banfield J.F."/>
        </authorList>
    </citation>
    <scope>NUCLEOTIDE SEQUENCE [LARGE SCALE GENOMIC DNA]</scope>
</reference>
<evidence type="ECO:0000313" key="2">
    <source>
        <dbReference type="Proteomes" id="UP000176867"/>
    </source>
</evidence>
<dbReference type="SUPFAM" id="SSF46785">
    <property type="entry name" value="Winged helix' DNA-binding domain"/>
    <property type="match status" value="1"/>
</dbReference>
<evidence type="ECO:0008006" key="3">
    <source>
        <dbReference type="Google" id="ProtNLM"/>
    </source>
</evidence>
<dbReference type="EMBL" id="MFMU01000013">
    <property type="protein sequence ID" value="OGG93136.1"/>
    <property type="molecule type" value="Genomic_DNA"/>
</dbReference>
<comment type="caution">
    <text evidence="1">The sequence shown here is derived from an EMBL/GenBank/DDBJ whole genome shotgun (WGS) entry which is preliminary data.</text>
</comment>
<dbReference type="Gene3D" id="1.10.10.10">
    <property type="entry name" value="Winged helix-like DNA-binding domain superfamily/Winged helix DNA-binding domain"/>
    <property type="match status" value="1"/>
</dbReference>
<protein>
    <recommendedName>
        <fullName evidence="3">HTH deoR-type domain-containing protein</fullName>
    </recommendedName>
</protein>
<dbReference type="Pfam" id="PF13412">
    <property type="entry name" value="HTH_24"/>
    <property type="match status" value="1"/>
</dbReference>
<dbReference type="InterPro" id="IPR036390">
    <property type="entry name" value="WH_DNA-bd_sf"/>
</dbReference>
<proteinExistence type="predicted"/>
<sequence>MRDFLVKARVTIQDRKRKKRDKIMEALSKKNKITNDEVEKLLYISDATATRYLSVLVKEGKIQKVGTAGSGVAYTKL</sequence>